<sequence length="213" mass="25389">MNTEVRELDMGLYEDAIGVYGMGDKKIIIKHDEYTDDPLSWGHFEFFSTHKRYYTDSKYKAIKAKDGSFWGIEDFDSLEEIQEFLTNNDYLFNYVYLYEHSGFRIWTSTEKQYPNSIDMFFDSGCFGFLYVSKDKVRREYGVKKISPKVKKQVYDFMSGFVQNEWEQYFNGEVYEYLLLDKNDVYEECLGGFYGLEGLREHLNSELKIQMPII</sequence>
<name>A0AA90PYC9_9HELI</name>
<keyword evidence="4" id="KW-1185">Reference proteome</keyword>
<reference evidence="1" key="2">
    <citation type="submission" date="2023-07" db="EMBL/GenBank/DDBJ databases">
        <authorList>
            <person name="Aydin F."/>
            <person name="Tarhane S."/>
            <person name="Saticioglu I.B."/>
            <person name="Karakaya E."/>
            <person name="Abay S."/>
            <person name="Guran O."/>
            <person name="Bozkurt E."/>
            <person name="Uzum N."/>
            <person name="Olgun K."/>
            <person name="Jablonski D."/>
        </authorList>
    </citation>
    <scope>NUCLEOTIDE SEQUENCE</scope>
    <source>
        <strain evidence="1">Faydin-H75</strain>
    </source>
</reference>
<evidence type="ECO:0000313" key="2">
    <source>
        <dbReference type="EMBL" id="MDP2538818.1"/>
    </source>
</evidence>
<dbReference type="Proteomes" id="UP001177258">
    <property type="component" value="Unassembled WGS sequence"/>
</dbReference>
<evidence type="ECO:0000313" key="3">
    <source>
        <dbReference type="Proteomes" id="UP001177258"/>
    </source>
</evidence>
<dbReference type="Proteomes" id="UP001240777">
    <property type="component" value="Unassembled WGS sequence"/>
</dbReference>
<evidence type="ECO:0000313" key="4">
    <source>
        <dbReference type="Proteomes" id="UP001240777"/>
    </source>
</evidence>
<comment type="caution">
    <text evidence="2">The sequence shown here is derived from an EMBL/GenBank/DDBJ whole genome shotgun (WGS) entry which is preliminary data.</text>
</comment>
<proteinExistence type="predicted"/>
<organism evidence="2 3">
    <name type="scientific">Helicobacter cappadocius</name>
    <dbReference type="NCBI Taxonomy" id="3063998"/>
    <lineage>
        <taxon>Bacteria</taxon>
        <taxon>Pseudomonadati</taxon>
        <taxon>Campylobacterota</taxon>
        <taxon>Epsilonproteobacteria</taxon>
        <taxon>Campylobacterales</taxon>
        <taxon>Helicobacteraceae</taxon>
        <taxon>Helicobacter</taxon>
    </lineage>
</organism>
<gene>
    <name evidence="1" type="ORF">Q5I04_03915</name>
    <name evidence="2" type="ORF">Q5I06_03350</name>
</gene>
<dbReference type="EMBL" id="JAUPEV010000005">
    <property type="protein sequence ID" value="MDO7253056.1"/>
    <property type="molecule type" value="Genomic_DNA"/>
</dbReference>
<evidence type="ECO:0000313" key="1">
    <source>
        <dbReference type="EMBL" id="MDO7253056.1"/>
    </source>
</evidence>
<dbReference type="RefSeq" id="WP_305516901.1">
    <property type="nucleotide sequence ID" value="NZ_JAUPEV010000005.1"/>
</dbReference>
<reference evidence="2 4" key="1">
    <citation type="submission" date="2023-07" db="EMBL/GenBank/DDBJ databases">
        <title>Unpublished Manusciprt.</title>
        <authorList>
            <person name="Aydin F."/>
            <person name="Tarhane S."/>
            <person name="Saticioglu I.B."/>
            <person name="Karakaya E."/>
            <person name="Abay S."/>
            <person name="Guran O."/>
            <person name="Bozkurt E."/>
            <person name="Uzum N."/>
            <person name="Olgun K."/>
            <person name="Jablonski D."/>
        </authorList>
    </citation>
    <scope>NUCLEOTIDE SEQUENCE</scope>
    <source>
        <strain evidence="4">faydin-H75</strain>
        <strain evidence="2">Faydin-H76</strain>
    </source>
</reference>
<dbReference type="AlphaFoldDB" id="A0AA90PYC9"/>
<accession>A0AA90PYC9</accession>
<reference evidence="1 3" key="3">
    <citation type="journal article" date="2024" name="Syst. Appl. Microbiol.">
        <title>Helicobacter cappadocius sp. nov., from lizards: The first psychrotrophic Helicobacter species.</title>
        <authorList>
            <person name="Aydin F."/>
            <person name="Tarhane S."/>
            <person name="Karakaya E."/>
            <person name="Abay S."/>
            <person name="Kayman T."/>
            <person name="Guran O."/>
            <person name="Bozkurt E."/>
            <person name="Uzum N."/>
            <person name="Avci A."/>
            <person name="Olgun K."/>
            <person name="Jablonski D."/>
            <person name="Guran C."/>
            <person name="Burcin Saticioglu I."/>
        </authorList>
    </citation>
    <scope>NUCLEOTIDE SEQUENCE [LARGE SCALE GENOMIC DNA]</scope>
    <source>
        <strain evidence="1">Faydin-H75</strain>
        <strain evidence="3">faydin-H76</strain>
    </source>
</reference>
<protein>
    <submittedName>
        <fullName evidence="2">Uncharacterized protein</fullName>
    </submittedName>
</protein>
<dbReference type="EMBL" id="JAUYZK010000003">
    <property type="protein sequence ID" value="MDP2538818.1"/>
    <property type="molecule type" value="Genomic_DNA"/>
</dbReference>